<name>A0A852X487_9MICO</name>
<sequence length="162" mass="17602">MTSLGSLERAVMRVLWEHPHHDRGLTVREVLDGMTDRAPAYTTVMTVLTRLEAKGVTTRVRDGRAWRYLPAQSREELTAVAMRTPLDSLSREERQSAILHFINDATPAEMDALRSALAEVEDAVGPDGGGPGEGDQADGRSGRRGRDGTGRHGRRGRGSGAS</sequence>
<dbReference type="RefSeq" id="WP_179461714.1">
    <property type="nucleotide sequence ID" value="NZ_JACBZX010000001.1"/>
</dbReference>
<feature type="compositionally biased region" description="Basic residues" evidence="5">
    <location>
        <begin position="151"/>
        <end position="162"/>
    </location>
</feature>
<evidence type="ECO:0000256" key="4">
    <source>
        <dbReference type="ARBA" id="ARBA00023163"/>
    </source>
</evidence>
<evidence type="ECO:0000256" key="5">
    <source>
        <dbReference type="SAM" id="MobiDB-lite"/>
    </source>
</evidence>
<dbReference type="GO" id="GO:0045892">
    <property type="term" value="P:negative regulation of DNA-templated transcription"/>
    <property type="evidence" value="ECO:0007669"/>
    <property type="project" value="InterPro"/>
</dbReference>
<dbReference type="Gene3D" id="6.10.140.850">
    <property type="match status" value="1"/>
</dbReference>
<keyword evidence="4" id="KW-0804">Transcription</keyword>
<accession>A0A852X487</accession>
<evidence type="ECO:0000256" key="1">
    <source>
        <dbReference type="ARBA" id="ARBA00011046"/>
    </source>
</evidence>
<protein>
    <submittedName>
        <fullName evidence="6">Putative transcriptional regulator</fullName>
    </submittedName>
</protein>
<comment type="similarity">
    <text evidence="1">Belongs to the BlaI transcriptional regulatory family.</text>
</comment>
<keyword evidence="7" id="KW-1185">Reference proteome</keyword>
<evidence type="ECO:0000313" key="6">
    <source>
        <dbReference type="EMBL" id="NYG36160.1"/>
    </source>
</evidence>
<dbReference type="SUPFAM" id="SSF46785">
    <property type="entry name" value="Winged helix' DNA-binding domain"/>
    <property type="match status" value="1"/>
</dbReference>
<organism evidence="6 7">
    <name type="scientific">Janibacter alkaliphilus</name>
    <dbReference type="NCBI Taxonomy" id="1069963"/>
    <lineage>
        <taxon>Bacteria</taxon>
        <taxon>Bacillati</taxon>
        <taxon>Actinomycetota</taxon>
        <taxon>Actinomycetes</taxon>
        <taxon>Micrococcales</taxon>
        <taxon>Intrasporangiaceae</taxon>
        <taxon>Janibacter</taxon>
    </lineage>
</organism>
<comment type="caution">
    <text evidence="6">The sequence shown here is derived from an EMBL/GenBank/DDBJ whole genome shotgun (WGS) entry which is preliminary data.</text>
</comment>
<gene>
    <name evidence="6" type="ORF">BJY28_000629</name>
</gene>
<dbReference type="Proteomes" id="UP000592181">
    <property type="component" value="Unassembled WGS sequence"/>
</dbReference>
<proteinExistence type="inferred from homology"/>
<evidence type="ECO:0000313" key="7">
    <source>
        <dbReference type="Proteomes" id="UP000592181"/>
    </source>
</evidence>
<dbReference type="InterPro" id="IPR036390">
    <property type="entry name" value="WH_DNA-bd_sf"/>
</dbReference>
<dbReference type="Gene3D" id="1.10.10.10">
    <property type="entry name" value="Winged helix-like DNA-binding domain superfamily/Winged helix DNA-binding domain"/>
    <property type="match status" value="1"/>
</dbReference>
<feature type="compositionally biased region" description="Basic and acidic residues" evidence="5">
    <location>
        <begin position="137"/>
        <end position="150"/>
    </location>
</feature>
<evidence type="ECO:0000256" key="2">
    <source>
        <dbReference type="ARBA" id="ARBA00023015"/>
    </source>
</evidence>
<dbReference type="EMBL" id="JACBZX010000001">
    <property type="protein sequence ID" value="NYG36160.1"/>
    <property type="molecule type" value="Genomic_DNA"/>
</dbReference>
<dbReference type="GO" id="GO:0003677">
    <property type="term" value="F:DNA binding"/>
    <property type="evidence" value="ECO:0007669"/>
    <property type="project" value="UniProtKB-KW"/>
</dbReference>
<keyword evidence="3" id="KW-0238">DNA-binding</keyword>
<feature type="region of interest" description="Disordered" evidence="5">
    <location>
        <begin position="118"/>
        <end position="162"/>
    </location>
</feature>
<dbReference type="InterPro" id="IPR005650">
    <property type="entry name" value="BlaI_family"/>
</dbReference>
<evidence type="ECO:0000256" key="3">
    <source>
        <dbReference type="ARBA" id="ARBA00023125"/>
    </source>
</evidence>
<dbReference type="Pfam" id="PF03965">
    <property type="entry name" value="Penicillinase_R"/>
    <property type="match status" value="1"/>
</dbReference>
<keyword evidence="2" id="KW-0805">Transcription regulation</keyword>
<dbReference type="AlphaFoldDB" id="A0A852X487"/>
<dbReference type="InterPro" id="IPR036388">
    <property type="entry name" value="WH-like_DNA-bd_sf"/>
</dbReference>
<reference evidence="6 7" key="1">
    <citation type="submission" date="2020-07" db="EMBL/GenBank/DDBJ databases">
        <title>Sequencing the genomes of 1000 actinobacteria strains.</title>
        <authorList>
            <person name="Klenk H.-P."/>
        </authorList>
    </citation>
    <scope>NUCLEOTIDE SEQUENCE [LARGE SCALE GENOMIC DNA]</scope>
    <source>
        <strain evidence="6 7">DSM 24723</strain>
    </source>
</reference>